<keyword evidence="1" id="KW-0732">Signal</keyword>
<proteinExistence type="predicted"/>
<sequence>MSRTIIRPDGRTIRLCWLLVSLISIATLGKHSAAEEQIVLKSGLTLQGLSAPIATLNQNPFQAGGAGAVNTLPILMVSDGLRRMYIHRRGMVVGPPVNVPGLQQDITLKQPEPLAGKQVQGIGNILGISPFNKYGRRTITVRGPDGSPLPIFQGITEINSRYAKLIALKQTPSYDWDMRVATSSLASPILQQILHQRLTKQIGLSRQQVFDRRLEIVRFFMEAKRFAVAQEELEGVMRDFPDQQKMDAQLAGIVREQATQLINEANFRASVGQVNYAKSIFSQFPRTEIGRVTLQSVIDGEQRLATIDQQIIDLIEQLRTQVQQLPAAQGSQLTPIVDEIAAGLSAATLPRLSDYSRLGNSETIPLDNRVALAVAGWFLGSGSGEQNLSVAIALATVRDLVREYLGVADAARRQAILAQLKTLEGADIQYVSRMLPLLVPPQAWPDSAADPDVAGLFRIGINDSGIADEAVVAEGSASYVVQLPPEYDPLREYPCILALHAPGDSAENQVEWWAGPYDAESKVRHGHAARNGYIVVAPAWTRPTQRQYEYTPREHQRILVCLRDAMRRCSIDADRVFIVGHGDGGTAAWDIALSHPDHWAGMISITGEPNKTIQHYYPTAQYVPMYLVMGESAGTPPPLIRHGPILDDHMNVRNDAIVVMYLGRGSEYFYEEILDLFEWMNAPTHKRKPTPQEFEAVTMREGDQYFWWLELGPLKPLARINPILWDDAPRKVGSKVGGRVLTENQIRMEGPTDEYTLWLRPDMGIDLNQQVVIRNASTPQRFDFDGSLDVILEDARTRADRKRPFWAKVRVP</sequence>
<dbReference type="PANTHER" id="PTHR43037:SF1">
    <property type="entry name" value="BLL1128 PROTEIN"/>
    <property type="match status" value="1"/>
</dbReference>
<dbReference type="SUPFAM" id="SSF53474">
    <property type="entry name" value="alpha/beta-Hydrolases"/>
    <property type="match status" value="1"/>
</dbReference>
<dbReference type="InterPro" id="IPR029058">
    <property type="entry name" value="AB_hydrolase_fold"/>
</dbReference>
<dbReference type="Proteomes" id="UP000320176">
    <property type="component" value="Unassembled WGS sequence"/>
</dbReference>
<dbReference type="AlphaFoldDB" id="A0A5C6ASD0"/>
<comment type="caution">
    <text evidence="2">The sequence shown here is derived from an EMBL/GenBank/DDBJ whole genome shotgun (WGS) entry which is preliminary data.</text>
</comment>
<evidence type="ECO:0000313" key="3">
    <source>
        <dbReference type="Proteomes" id="UP000320176"/>
    </source>
</evidence>
<dbReference type="RefSeq" id="WP_146521577.1">
    <property type="nucleotide sequence ID" value="NZ_CP151726.1"/>
</dbReference>
<protein>
    <submittedName>
        <fullName evidence="2">Alpha/beta hydrolase family protein</fullName>
    </submittedName>
</protein>
<reference evidence="2 3" key="1">
    <citation type="submission" date="2019-02" db="EMBL/GenBank/DDBJ databases">
        <title>Deep-cultivation of Planctomycetes and their phenomic and genomic characterization uncovers novel biology.</title>
        <authorList>
            <person name="Wiegand S."/>
            <person name="Jogler M."/>
            <person name="Boedeker C."/>
            <person name="Pinto D."/>
            <person name="Vollmers J."/>
            <person name="Rivas-Marin E."/>
            <person name="Kohn T."/>
            <person name="Peeters S.H."/>
            <person name="Heuer A."/>
            <person name="Rast P."/>
            <person name="Oberbeckmann S."/>
            <person name="Bunk B."/>
            <person name="Jeske O."/>
            <person name="Meyerdierks A."/>
            <person name="Storesund J.E."/>
            <person name="Kallscheuer N."/>
            <person name="Luecker S."/>
            <person name="Lage O.M."/>
            <person name="Pohl T."/>
            <person name="Merkel B.J."/>
            <person name="Hornburger P."/>
            <person name="Mueller R.-W."/>
            <person name="Bruemmer F."/>
            <person name="Labrenz M."/>
            <person name="Spormann A.M."/>
            <person name="Op Den Camp H."/>
            <person name="Overmann J."/>
            <person name="Amann R."/>
            <person name="Jetten M.S.M."/>
            <person name="Mascher T."/>
            <person name="Medema M.H."/>
            <person name="Devos D.P."/>
            <person name="Kaster A.-K."/>
            <person name="Ovreas L."/>
            <person name="Rohde M."/>
            <person name="Galperin M.Y."/>
            <person name="Jogler C."/>
        </authorList>
    </citation>
    <scope>NUCLEOTIDE SEQUENCE [LARGE SCALE GENOMIC DNA]</scope>
    <source>
        <strain evidence="2 3">Pla52n</strain>
    </source>
</reference>
<dbReference type="GO" id="GO:0016787">
    <property type="term" value="F:hydrolase activity"/>
    <property type="evidence" value="ECO:0007669"/>
    <property type="project" value="UniProtKB-KW"/>
</dbReference>
<dbReference type="EMBL" id="SJPN01000005">
    <property type="protein sequence ID" value="TWU01084.1"/>
    <property type="molecule type" value="Genomic_DNA"/>
</dbReference>
<keyword evidence="2" id="KW-0378">Hydrolase</keyword>
<accession>A0A5C6ASD0</accession>
<dbReference type="InterPro" id="IPR050955">
    <property type="entry name" value="Plant_Biomass_Hydrol_Est"/>
</dbReference>
<organism evidence="2 3">
    <name type="scientific">Stieleria varia</name>
    <dbReference type="NCBI Taxonomy" id="2528005"/>
    <lineage>
        <taxon>Bacteria</taxon>
        <taxon>Pseudomonadati</taxon>
        <taxon>Planctomycetota</taxon>
        <taxon>Planctomycetia</taxon>
        <taxon>Pirellulales</taxon>
        <taxon>Pirellulaceae</taxon>
        <taxon>Stieleria</taxon>
    </lineage>
</organism>
<dbReference type="OrthoDB" id="1955879at2"/>
<evidence type="ECO:0000313" key="2">
    <source>
        <dbReference type="EMBL" id="TWU01084.1"/>
    </source>
</evidence>
<dbReference type="PANTHER" id="PTHR43037">
    <property type="entry name" value="UNNAMED PRODUCT-RELATED"/>
    <property type="match status" value="1"/>
</dbReference>
<gene>
    <name evidence="2" type="ORF">Pla52n_44550</name>
</gene>
<keyword evidence="3" id="KW-1185">Reference proteome</keyword>
<name>A0A5C6ASD0_9BACT</name>
<evidence type="ECO:0000256" key="1">
    <source>
        <dbReference type="ARBA" id="ARBA00022729"/>
    </source>
</evidence>
<dbReference type="Gene3D" id="3.40.50.1820">
    <property type="entry name" value="alpha/beta hydrolase"/>
    <property type="match status" value="1"/>
</dbReference>